<evidence type="ECO:0000313" key="6">
    <source>
        <dbReference type="EMBL" id="PWG00467.1"/>
    </source>
</evidence>
<dbReference type="GO" id="GO:0003677">
    <property type="term" value="F:DNA binding"/>
    <property type="evidence" value="ECO:0007669"/>
    <property type="project" value="UniProtKB-KW"/>
</dbReference>
<comment type="caution">
    <text evidence="6">The sequence shown here is derived from an EMBL/GenBank/DDBJ whole genome shotgun (WGS) entry which is preliminary data.</text>
</comment>
<accession>A0A2V1MZQ7</accession>
<evidence type="ECO:0000256" key="2">
    <source>
        <dbReference type="ARBA" id="ARBA00023015"/>
    </source>
</evidence>
<evidence type="ECO:0000256" key="1">
    <source>
        <dbReference type="ARBA" id="ARBA00009437"/>
    </source>
</evidence>
<name>A0A2V1MZQ7_9LACO</name>
<dbReference type="OrthoDB" id="79118at2"/>
<dbReference type="Proteomes" id="UP000245080">
    <property type="component" value="Unassembled WGS sequence"/>
</dbReference>
<dbReference type="GO" id="GO:0032993">
    <property type="term" value="C:protein-DNA complex"/>
    <property type="evidence" value="ECO:0007669"/>
    <property type="project" value="TreeGrafter"/>
</dbReference>
<dbReference type="InterPro" id="IPR036390">
    <property type="entry name" value="WH_DNA-bd_sf"/>
</dbReference>
<reference evidence="6 7" key="1">
    <citation type="journal article" date="2018" name="Int. J. Syst. Evol. Microbiol.">
        <title>Lactobacillus bambusae sp. nov., isolated from a traditional fermented Ma-bamboo shoots of Taiwan.</title>
        <authorList>
            <person name="Wang L.-T."/>
        </authorList>
    </citation>
    <scope>NUCLEOTIDE SEQUENCE [LARGE SCALE GENOMIC DNA]</scope>
    <source>
        <strain evidence="6 7">BS-W1</strain>
    </source>
</reference>
<dbReference type="GO" id="GO:0003700">
    <property type="term" value="F:DNA-binding transcription factor activity"/>
    <property type="evidence" value="ECO:0007669"/>
    <property type="project" value="InterPro"/>
</dbReference>
<keyword evidence="4" id="KW-0804">Transcription</keyword>
<dbReference type="EMBL" id="QCXQ01000002">
    <property type="protein sequence ID" value="PWG00467.1"/>
    <property type="molecule type" value="Genomic_DNA"/>
</dbReference>
<evidence type="ECO:0000313" key="7">
    <source>
        <dbReference type="Proteomes" id="UP000245080"/>
    </source>
</evidence>
<dbReference type="InterPro" id="IPR000847">
    <property type="entry name" value="LysR_HTH_N"/>
</dbReference>
<dbReference type="PANTHER" id="PTHR30346:SF17">
    <property type="entry name" value="LYSR FAMILY TRANSCRIPTIONAL REGULATOR"/>
    <property type="match status" value="1"/>
</dbReference>
<organism evidence="6 7">
    <name type="scientific">Levilactobacillus bambusae</name>
    <dbReference type="NCBI Taxonomy" id="2024736"/>
    <lineage>
        <taxon>Bacteria</taxon>
        <taxon>Bacillati</taxon>
        <taxon>Bacillota</taxon>
        <taxon>Bacilli</taxon>
        <taxon>Lactobacillales</taxon>
        <taxon>Lactobacillaceae</taxon>
        <taxon>Levilactobacillus</taxon>
    </lineage>
</organism>
<comment type="similarity">
    <text evidence="1">Belongs to the LysR transcriptional regulatory family.</text>
</comment>
<evidence type="ECO:0000256" key="3">
    <source>
        <dbReference type="ARBA" id="ARBA00023125"/>
    </source>
</evidence>
<sequence length="293" mass="33132">MIDNYLWEELAVFAQSQTLVKTADKLHVTQPTLTRGMKKLEADLGVQLFNRHPNRISLTETGKLAAKEAAAILAANQYAVDKIQNFAQSQRVIQVGATIPGPLVMLKRFRSQLPESIRLDTHLQTQSIPDLLNNRELTLVLSNQEILTAEVDSRYVGVESLSVNLNQFMYQANQPDVTFSDLTGLSFLVLADIGPWIMLIEHHIPNAKFLYQQQPDSFSEITRYSDFPFFSTNLSKFSPEFKHRITQDDSRVEVPISDSAAHMVVYANYLKSQAAVVTPIIEQMVQKWPNNPD</sequence>
<protein>
    <submittedName>
        <fullName evidence="6">LysR family transcriptional regulator</fullName>
    </submittedName>
</protein>
<gene>
    <name evidence="6" type="ORF">DCM90_05955</name>
</gene>
<dbReference type="SUPFAM" id="SSF46785">
    <property type="entry name" value="Winged helix' DNA-binding domain"/>
    <property type="match status" value="1"/>
</dbReference>
<feature type="domain" description="HTH lysR-type" evidence="5">
    <location>
        <begin position="14"/>
        <end position="59"/>
    </location>
</feature>
<dbReference type="InterPro" id="IPR036388">
    <property type="entry name" value="WH-like_DNA-bd_sf"/>
</dbReference>
<keyword evidence="2" id="KW-0805">Transcription regulation</keyword>
<dbReference type="PROSITE" id="PS50931">
    <property type="entry name" value="HTH_LYSR"/>
    <property type="match status" value="1"/>
</dbReference>
<dbReference type="PRINTS" id="PR00039">
    <property type="entry name" value="HTHLYSR"/>
</dbReference>
<dbReference type="RefSeq" id="WP_109250415.1">
    <property type="nucleotide sequence ID" value="NZ_QCXQ01000002.1"/>
</dbReference>
<proteinExistence type="inferred from homology"/>
<evidence type="ECO:0000256" key="4">
    <source>
        <dbReference type="ARBA" id="ARBA00023163"/>
    </source>
</evidence>
<dbReference type="PANTHER" id="PTHR30346">
    <property type="entry name" value="TRANSCRIPTIONAL DUAL REGULATOR HCAR-RELATED"/>
    <property type="match status" value="1"/>
</dbReference>
<dbReference type="Pfam" id="PF00126">
    <property type="entry name" value="HTH_1"/>
    <property type="match status" value="1"/>
</dbReference>
<evidence type="ECO:0000259" key="5">
    <source>
        <dbReference type="PROSITE" id="PS50931"/>
    </source>
</evidence>
<dbReference type="Gene3D" id="1.10.10.10">
    <property type="entry name" value="Winged helix-like DNA-binding domain superfamily/Winged helix DNA-binding domain"/>
    <property type="match status" value="1"/>
</dbReference>
<keyword evidence="3" id="KW-0238">DNA-binding</keyword>
<dbReference type="AlphaFoldDB" id="A0A2V1MZQ7"/>
<keyword evidence="7" id="KW-1185">Reference proteome</keyword>